<evidence type="ECO:0008006" key="4">
    <source>
        <dbReference type="Google" id="ProtNLM"/>
    </source>
</evidence>
<dbReference type="AlphaFoldDB" id="A0A9D5Q532"/>
<dbReference type="Gene3D" id="3.40.50.12500">
    <property type="match status" value="1"/>
</dbReference>
<evidence type="ECO:0000313" key="3">
    <source>
        <dbReference type="Proteomes" id="UP000649604"/>
    </source>
</evidence>
<organism evidence="2 3">
    <name type="scientific">candidate division KSB3 bacterium</name>
    <dbReference type="NCBI Taxonomy" id="2044937"/>
    <lineage>
        <taxon>Bacteria</taxon>
        <taxon>candidate division KSB3</taxon>
    </lineage>
</organism>
<dbReference type="InterPro" id="IPR053714">
    <property type="entry name" value="Iso_Racemase_Enz_sf"/>
</dbReference>
<accession>A0A9D5Q532</accession>
<dbReference type="Proteomes" id="UP000649604">
    <property type="component" value="Unassembled WGS sequence"/>
</dbReference>
<comment type="caution">
    <text evidence="2">The sequence shown here is derived from an EMBL/GenBank/DDBJ whole genome shotgun (WGS) entry which is preliminary data.</text>
</comment>
<evidence type="ECO:0000313" key="2">
    <source>
        <dbReference type="EMBL" id="MBD3324165.1"/>
    </source>
</evidence>
<dbReference type="EMBL" id="WJJP01000195">
    <property type="protein sequence ID" value="MBD3324165.1"/>
    <property type="molecule type" value="Genomic_DNA"/>
</dbReference>
<proteinExistence type="inferred from homology"/>
<gene>
    <name evidence="2" type="ORF">GF339_06245</name>
</gene>
<sequence>MAMIGLIHSTRVVIEPVHNVVVSSGADVEVIHVLDEGLLRALKRVGKITEDITRWMTGMVQSVEREGADLAVVTCSSLSPCVNAIREIVNIPVLKIDEPMVEWAVKQANTIGLVMTNPTTEVPSKLLFEEVSQRLGKPVTVRSQLCSEAFLRLNQGDAEGHDEEVIRTVNALLEDVDLVVLAQISIARVIDKLDEQTASRVLSSLNFLAPSIRDTLAHS</sequence>
<dbReference type="InterPro" id="IPR015942">
    <property type="entry name" value="Asp/Glu/hydantoin_racemase"/>
</dbReference>
<dbReference type="SUPFAM" id="SSF53681">
    <property type="entry name" value="Aspartate/glutamate racemase"/>
    <property type="match status" value="1"/>
</dbReference>
<evidence type="ECO:0000256" key="1">
    <source>
        <dbReference type="ARBA" id="ARBA00038414"/>
    </source>
</evidence>
<comment type="similarity">
    <text evidence="1">Belongs to the HyuE racemase family.</text>
</comment>
<dbReference type="GO" id="GO:0047661">
    <property type="term" value="F:amino-acid racemase activity"/>
    <property type="evidence" value="ECO:0007669"/>
    <property type="project" value="InterPro"/>
</dbReference>
<name>A0A9D5Q532_9BACT</name>
<dbReference type="InterPro" id="IPR001920">
    <property type="entry name" value="Asp/Glu_race"/>
</dbReference>
<reference evidence="2" key="1">
    <citation type="submission" date="2019-11" db="EMBL/GenBank/DDBJ databases">
        <title>Microbial mats filling the niche in hypersaline microbial mats.</title>
        <authorList>
            <person name="Wong H.L."/>
            <person name="Macleod F.I."/>
            <person name="White R.A. III"/>
            <person name="Burns B.P."/>
        </authorList>
    </citation>
    <scope>NUCLEOTIDE SEQUENCE</scope>
    <source>
        <strain evidence="2">Rbin_158</strain>
    </source>
</reference>
<dbReference type="Pfam" id="PF01177">
    <property type="entry name" value="Asp_Glu_race"/>
    <property type="match status" value="1"/>
</dbReference>
<protein>
    <recommendedName>
        <fullName evidence="4">Asp/Glu/hydantoin racemase</fullName>
    </recommendedName>
</protein>